<dbReference type="CDD" id="cd06661">
    <property type="entry name" value="GGCT_like"/>
    <property type="match status" value="1"/>
</dbReference>
<dbReference type="OrthoDB" id="100169at2157"/>
<dbReference type="GeneID" id="55821194"/>
<reference evidence="3 4" key="1">
    <citation type="submission" date="2020-06" db="EMBL/GenBank/DDBJ databases">
        <title>Methanolobus halotolerans sp. nov., isolated from a saline lake Tus in Siberia.</title>
        <authorList>
            <person name="Shen Y."/>
            <person name="Chen S.-C."/>
            <person name="Lai M.-C."/>
            <person name="Huang H.-H."/>
            <person name="Chiu H.-H."/>
            <person name="Tang S.-L."/>
            <person name="Rogozin D.Y."/>
            <person name="Degermendzhy A.G."/>
        </authorList>
    </citation>
    <scope>NUCLEOTIDE SEQUENCE [LARGE SCALE GENOMIC DNA]</scope>
    <source>
        <strain evidence="3 4">DSM 21339</strain>
    </source>
</reference>
<dbReference type="AlphaFoldDB" id="A0A7D5EE03"/>
<dbReference type="EMBL" id="CP058215">
    <property type="protein sequence ID" value="QLC49816.1"/>
    <property type="molecule type" value="Genomic_DNA"/>
</dbReference>
<dbReference type="GO" id="GO:0005829">
    <property type="term" value="C:cytosol"/>
    <property type="evidence" value="ECO:0007669"/>
    <property type="project" value="TreeGrafter"/>
</dbReference>
<dbReference type="InterPro" id="IPR039126">
    <property type="entry name" value="GGACT"/>
</dbReference>
<evidence type="ECO:0000259" key="2">
    <source>
        <dbReference type="Pfam" id="PF06094"/>
    </source>
</evidence>
<proteinExistence type="inferred from homology"/>
<dbReference type="InterPro" id="IPR036568">
    <property type="entry name" value="GGCT-like_sf"/>
</dbReference>
<sequence length="116" mass="13712">MYVFVYGTLKKGFPSHELLENSEFICETRTQDEFAMVDLNLFPGVIKDKKISPIQGEIYDVDTNTLRQIDMYEGKWYSREEVELESGFTAQMYFLIEYPFDLKDIRIIDNGVWTEN</sequence>
<evidence type="ECO:0000256" key="1">
    <source>
        <dbReference type="ARBA" id="ARBA00008861"/>
    </source>
</evidence>
<dbReference type="PANTHER" id="PTHR12510">
    <property type="entry name" value="TROPONIN C-AKIN-1 PROTEIN"/>
    <property type="match status" value="1"/>
</dbReference>
<protein>
    <submittedName>
        <fullName evidence="3">Gamma-glutamylcyclotransferase</fullName>
    </submittedName>
</protein>
<dbReference type="GO" id="GO:0061929">
    <property type="term" value="F:gamma-glutamylaminecyclotransferase activity"/>
    <property type="evidence" value="ECO:0007669"/>
    <property type="project" value="InterPro"/>
</dbReference>
<dbReference type="SUPFAM" id="SSF110857">
    <property type="entry name" value="Gamma-glutamyl cyclotransferase-like"/>
    <property type="match status" value="1"/>
</dbReference>
<dbReference type="Gene3D" id="3.10.490.10">
    <property type="entry name" value="Gamma-glutamyl cyclotransferase-like"/>
    <property type="match status" value="1"/>
</dbReference>
<dbReference type="RefSeq" id="WP_176964872.1">
    <property type="nucleotide sequence ID" value="NZ_CP058215.1"/>
</dbReference>
<feature type="domain" description="Gamma-glutamylcyclotransferase AIG2-like" evidence="2">
    <location>
        <begin position="3"/>
        <end position="114"/>
    </location>
</feature>
<organism evidence="3 4">
    <name type="scientific">Methanolobus zinderi</name>
    <dbReference type="NCBI Taxonomy" id="536044"/>
    <lineage>
        <taxon>Archaea</taxon>
        <taxon>Methanobacteriati</taxon>
        <taxon>Methanobacteriota</taxon>
        <taxon>Stenosarchaea group</taxon>
        <taxon>Methanomicrobia</taxon>
        <taxon>Methanosarcinales</taxon>
        <taxon>Methanosarcinaceae</taxon>
        <taxon>Methanolobus</taxon>
    </lineage>
</organism>
<gene>
    <name evidence="3" type="ORF">HWN40_05925</name>
</gene>
<accession>A0A7D5EE03</accession>
<dbReference type="Proteomes" id="UP000509594">
    <property type="component" value="Chromosome"/>
</dbReference>
<dbReference type="InterPro" id="IPR013024">
    <property type="entry name" value="GGCT-like"/>
</dbReference>
<dbReference type="GO" id="GO:0016740">
    <property type="term" value="F:transferase activity"/>
    <property type="evidence" value="ECO:0007669"/>
    <property type="project" value="UniProtKB-KW"/>
</dbReference>
<dbReference type="KEGG" id="mzi:HWN40_05925"/>
<dbReference type="Pfam" id="PF06094">
    <property type="entry name" value="GGACT"/>
    <property type="match status" value="1"/>
</dbReference>
<comment type="similarity">
    <text evidence="1">Belongs to the gamma-glutamylcyclotransferase family.</text>
</comment>
<keyword evidence="4" id="KW-1185">Reference proteome</keyword>
<evidence type="ECO:0000313" key="3">
    <source>
        <dbReference type="EMBL" id="QLC49816.1"/>
    </source>
</evidence>
<name>A0A7D5EE03_9EURY</name>
<dbReference type="PANTHER" id="PTHR12510:SF4">
    <property type="entry name" value="GAMMA-GLUTAMYLAMINECYCLOTRANSFERASE"/>
    <property type="match status" value="1"/>
</dbReference>
<evidence type="ECO:0000313" key="4">
    <source>
        <dbReference type="Proteomes" id="UP000509594"/>
    </source>
</evidence>
<keyword evidence="3" id="KW-0808">Transferase</keyword>
<dbReference type="InterPro" id="IPR009288">
    <property type="entry name" value="AIG2-like_dom"/>
</dbReference>